<dbReference type="InterPro" id="IPR011990">
    <property type="entry name" value="TPR-like_helical_dom_sf"/>
</dbReference>
<evidence type="ECO:0000256" key="1">
    <source>
        <dbReference type="ARBA" id="ARBA00022737"/>
    </source>
</evidence>
<dbReference type="Pfam" id="PF13432">
    <property type="entry name" value="TPR_16"/>
    <property type="match status" value="1"/>
</dbReference>
<feature type="repeat" description="TPR" evidence="4">
    <location>
        <begin position="936"/>
        <end position="969"/>
    </location>
</feature>
<proteinExistence type="inferred from homology"/>
<keyword evidence="2 4" id="KW-0802">TPR repeat</keyword>
<dbReference type="PROSITE" id="PS50005">
    <property type="entry name" value="TPR"/>
    <property type="match status" value="4"/>
</dbReference>
<evidence type="ECO:0000313" key="6">
    <source>
        <dbReference type="EMBL" id="SCV67008.1"/>
    </source>
</evidence>
<dbReference type="STRING" id="269621.A0A238F743"/>
<dbReference type="GO" id="GO:0007091">
    <property type="term" value="P:metaphase/anaphase transition of mitotic cell cycle"/>
    <property type="evidence" value="ECO:0007669"/>
    <property type="project" value="TreeGrafter"/>
</dbReference>
<dbReference type="SMART" id="SM00028">
    <property type="entry name" value="TPR"/>
    <property type="match status" value="8"/>
</dbReference>
<keyword evidence="7" id="KW-1185">Reference proteome</keyword>
<dbReference type="GO" id="GO:0005737">
    <property type="term" value="C:cytoplasm"/>
    <property type="evidence" value="ECO:0007669"/>
    <property type="project" value="TreeGrafter"/>
</dbReference>
<reference evidence="7" key="1">
    <citation type="submission" date="2016-09" db="EMBL/GenBank/DDBJ databases">
        <authorList>
            <person name="Jeantristanb JTB J.-T."/>
            <person name="Ricardo R."/>
        </authorList>
    </citation>
    <scope>NUCLEOTIDE SEQUENCE [LARGE SCALE GENOMIC DNA]</scope>
</reference>
<dbReference type="PROSITE" id="PS50293">
    <property type="entry name" value="TPR_REGION"/>
    <property type="match status" value="1"/>
</dbReference>
<dbReference type="Proteomes" id="UP000198372">
    <property type="component" value="Unassembled WGS sequence"/>
</dbReference>
<evidence type="ECO:0000313" key="7">
    <source>
        <dbReference type="Proteomes" id="UP000198372"/>
    </source>
</evidence>
<feature type="compositionally biased region" description="Polar residues" evidence="5">
    <location>
        <begin position="475"/>
        <end position="494"/>
    </location>
</feature>
<evidence type="ECO:0000256" key="5">
    <source>
        <dbReference type="SAM" id="MobiDB-lite"/>
    </source>
</evidence>
<evidence type="ECO:0000256" key="3">
    <source>
        <dbReference type="ARBA" id="ARBA00038210"/>
    </source>
</evidence>
<dbReference type="PANTHER" id="PTHR12558:SF13">
    <property type="entry name" value="CELL DIVISION CYCLE PROTEIN 27 HOMOLOG"/>
    <property type="match status" value="1"/>
</dbReference>
<dbReference type="InterPro" id="IPR019734">
    <property type="entry name" value="TPR_rpt"/>
</dbReference>
<feature type="repeat" description="TPR" evidence="4">
    <location>
        <begin position="868"/>
        <end position="901"/>
    </location>
</feature>
<accession>A0A238F743</accession>
<organism evidence="6 7">
    <name type="scientific">Microbotryum intermedium</name>
    <dbReference type="NCBI Taxonomy" id="269621"/>
    <lineage>
        <taxon>Eukaryota</taxon>
        <taxon>Fungi</taxon>
        <taxon>Dikarya</taxon>
        <taxon>Basidiomycota</taxon>
        <taxon>Pucciniomycotina</taxon>
        <taxon>Microbotryomycetes</taxon>
        <taxon>Microbotryales</taxon>
        <taxon>Microbotryaceae</taxon>
        <taxon>Microbotryum</taxon>
    </lineage>
</organism>
<protein>
    <submittedName>
        <fullName evidence="6">BQ2448_5654 protein</fullName>
    </submittedName>
</protein>
<evidence type="ECO:0000256" key="2">
    <source>
        <dbReference type="ARBA" id="ARBA00022803"/>
    </source>
</evidence>
<feature type="region of interest" description="Disordered" evidence="5">
    <location>
        <begin position="469"/>
        <end position="643"/>
    </location>
</feature>
<dbReference type="GO" id="GO:0051301">
    <property type="term" value="P:cell division"/>
    <property type="evidence" value="ECO:0007669"/>
    <property type="project" value="TreeGrafter"/>
</dbReference>
<dbReference type="AlphaFoldDB" id="A0A238F743"/>
<sequence>MMMPSTSSSSTVHASSSSSSALLSNTVAGAPLARAATNMASTSANAATTAAISTTTTNTAHRQNLLRQLVLSSLPHSAVTALFFAERLHALDPSTEASVFLYAFVLANNQRHHEAIWHLRQPVTFHPLEHVPPSTASPTVDPFNSTSMPHPIGYQASRRWPAHMRLTRPSIDCSLRCARLYASTCSKVDRHREARDVLAKILSTTQPLVQPDPATDAAIHAAVSAPSSSLSSDATYVLDLEMARLARQSGEHERAIQSYRKALDKHPWCWEALEGLCAEGAPPDPDVLYPPRPTRTVRPAPTSIPISPMPSSNGNNAHAPPSRPPLAAYPSHPAPLGPSQSSTVNSAFTFNAAAANKPTSSGGFFTPGDAAAFQAGGAGAKGKEVKPERGGLFGFGPGVAAVSSIWRKGRAQMAADISEASMEDSSFDTSFYPQPFNLQNNGHAHASSSNSLFAPPTVVNIASNGVAPGVKRTRGGSQAQTPNAATTSLATPNNGGDEDMRPSAMTNAAPSKRVARGGPSNPNVATETGSKHRRDGSIGSSSAAPATRRSSRLSRDHGSSNGITGGGSVSMALTRSQLSANGGGAATTRSAAARDKKRSKAGAGPSVFSDAGSEALSPPSMTSSSPAPSSPGTTMHPPPTSTSMQQVSIVDAAMQEAEDYVAHLLRCFAAAATNAAQFESAQTIEALLLLPVEQQRTWRCLVGIAKAHLELLNYEKAEKAFAQARQAAPHLLDSMELYSTLLWHLRLSTSLSFLAQDLMLIAPRSSVAWIASGNVFSHLEDHGSALQCFKRAAQLDPNCVYAYTLSGHECVMLEEWETALVFFRDAVRRDRRHYNAWFGLGNVYLQTGKYRLAEYHFRHAMAINPTNATLLACVGSVLEKLGRRKDALEIYERACLLAPESAAVRFKRVRILLHLKRYDEAERDLLTLKNRAPNEFNVHFLLGKLYKVLGRKSEMLKHFGMAQDLEPRTASLIREQVEKNAAEGGAGAERGMEVDEA</sequence>
<feature type="region of interest" description="Disordered" evidence="5">
    <location>
        <begin position="296"/>
        <end position="342"/>
    </location>
</feature>
<dbReference type="EMBL" id="FMSP01000001">
    <property type="protein sequence ID" value="SCV67008.1"/>
    <property type="molecule type" value="Genomic_DNA"/>
</dbReference>
<dbReference type="PANTHER" id="PTHR12558">
    <property type="entry name" value="CELL DIVISION CYCLE 16,23,27"/>
    <property type="match status" value="1"/>
</dbReference>
<dbReference type="Pfam" id="PF07719">
    <property type="entry name" value="TPR_2"/>
    <property type="match status" value="1"/>
</dbReference>
<evidence type="ECO:0000256" key="4">
    <source>
        <dbReference type="PROSITE-ProRule" id="PRU00339"/>
    </source>
</evidence>
<feature type="repeat" description="TPR" evidence="4">
    <location>
        <begin position="766"/>
        <end position="799"/>
    </location>
</feature>
<dbReference type="OrthoDB" id="10248520at2759"/>
<dbReference type="InterPro" id="IPR013105">
    <property type="entry name" value="TPR_2"/>
</dbReference>
<dbReference type="GO" id="GO:0016567">
    <property type="term" value="P:protein ubiquitination"/>
    <property type="evidence" value="ECO:0007669"/>
    <property type="project" value="TreeGrafter"/>
</dbReference>
<feature type="compositionally biased region" description="Low complexity" evidence="5">
    <location>
        <begin position="617"/>
        <end position="635"/>
    </location>
</feature>
<gene>
    <name evidence="6" type="ORF">BQ2448_5654</name>
</gene>
<dbReference type="GO" id="GO:0031145">
    <property type="term" value="P:anaphase-promoting complex-dependent catabolic process"/>
    <property type="evidence" value="ECO:0007669"/>
    <property type="project" value="TreeGrafter"/>
</dbReference>
<dbReference type="Pfam" id="PF13181">
    <property type="entry name" value="TPR_8"/>
    <property type="match status" value="1"/>
</dbReference>
<comment type="similarity">
    <text evidence="3">Belongs to the APC3/CDC27 family.</text>
</comment>
<dbReference type="SUPFAM" id="SSF48452">
    <property type="entry name" value="TPR-like"/>
    <property type="match status" value="2"/>
</dbReference>
<keyword evidence="1" id="KW-0677">Repeat</keyword>
<dbReference type="Gene3D" id="1.25.40.10">
    <property type="entry name" value="Tetratricopeptide repeat domain"/>
    <property type="match status" value="4"/>
</dbReference>
<feature type="compositionally biased region" description="Low complexity" evidence="5">
    <location>
        <begin position="296"/>
        <end position="312"/>
    </location>
</feature>
<feature type="repeat" description="TPR" evidence="4">
    <location>
        <begin position="834"/>
        <end position="867"/>
    </location>
</feature>
<name>A0A238F743_9BASI</name>
<dbReference type="Pfam" id="PF14559">
    <property type="entry name" value="TPR_19"/>
    <property type="match status" value="1"/>
</dbReference>
<dbReference type="GO" id="GO:0005680">
    <property type="term" value="C:anaphase-promoting complex"/>
    <property type="evidence" value="ECO:0007669"/>
    <property type="project" value="TreeGrafter"/>
</dbReference>